<evidence type="ECO:0000313" key="3">
    <source>
        <dbReference type="Proteomes" id="UP000199181"/>
    </source>
</evidence>
<dbReference type="EMBL" id="FOIJ01000018">
    <property type="protein sequence ID" value="SEU34080.1"/>
    <property type="molecule type" value="Genomic_DNA"/>
</dbReference>
<protein>
    <recommendedName>
        <fullName evidence="1">Immunity MXAN-0049 protein domain-containing protein</fullName>
    </recommendedName>
</protein>
<accession>A0A1I0L4B9</accession>
<dbReference type="InterPro" id="IPR012433">
    <property type="entry name" value="Imm11"/>
</dbReference>
<reference evidence="3" key="1">
    <citation type="submission" date="2016-10" db="EMBL/GenBank/DDBJ databases">
        <authorList>
            <person name="Varghese N."/>
            <person name="Submissions S."/>
        </authorList>
    </citation>
    <scope>NUCLEOTIDE SEQUENCE [LARGE SCALE GENOMIC DNA]</scope>
    <source>
        <strain evidence="3">DSM 16858</strain>
    </source>
</reference>
<evidence type="ECO:0000313" key="2">
    <source>
        <dbReference type="EMBL" id="SEU34080.1"/>
    </source>
</evidence>
<dbReference type="AlphaFoldDB" id="A0A1I0L4B9"/>
<keyword evidence="3" id="KW-1185">Reference proteome</keyword>
<feature type="domain" description="Immunity MXAN-0049 protein" evidence="1">
    <location>
        <begin position="48"/>
        <end position="188"/>
    </location>
</feature>
<organism evidence="2 3">
    <name type="scientific">Stigmatella erecta</name>
    <dbReference type="NCBI Taxonomy" id="83460"/>
    <lineage>
        <taxon>Bacteria</taxon>
        <taxon>Pseudomonadati</taxon>
        <taxon>Myxococcota</taxon>
        <taxon>Myxococcia</taxon>
        <taxon>Myxococcales</taxon>
        <taxon>Cystobacterineae</taxon>
        <taxon>Archangiaceae</taxon>
        <taxon>Stigmatella</taxon>
    </lineage>
</organism>
<proteinExistence type="predicted"/>
<name>A0A1I0L4B9_9BACT</name>
<gene>
    <name evidence="2" type="ORF">SAMN05443639_118101</name>
</gene>
<dbReference type="RefSeq" id="WP_093525094.1">
    <property type="nucleotide sequence ID" value="NZ_FOIJ01000018.1"/>
</dbReference>
<evidence type="ECO:0000259" key="1">
    <source>
        <dbReference type="Pfam" id="PF07791"/>
    </source>
</evidence>
<dbReference type="Proteomes" id="UP000199181">
    <property type="component" value="Unassembled WGS sequence"/>
</dbReference>
<sequence>MPKRFFKLADDVYVPHRWHLDTPADSQGHPVDDRRFLYGTPVPVEGRLRIPVESAGTPLDFTQAGIGVPVVHVRIASSIFAELAPDDVQLIPVDVDGQPEQYLILVATRLLRCIDEQASRIEFWTPEDGVPHKTGQYSSVRDLRIDRAKVGSAQVFRCEGWMGPLIVSGDIKDALERMGATGTRFEEV</sequence>
<dbReference type="Pfam" id="PF07791">
    <property type="entry name" value="Imm11"/>
    <property type="match status" value="1"/>
</dbReference>